<dbReference type="SUPFAM" id="SSF53335">
    <property type="entry name" value="S-adenosyl-L-methionine-dependent methyltransferases"/>
    <property type="match status" value="1"/>
</dbReference>
<keyword evidence="5" id="KW-1185">Reference proteome</keyword>
<dbReference type="Proteomes" id="UP000463939">
    <property type="component" value="Chromosome"/>
</dbReference>
<keyword evidence="2" id="KW-0472">Membrane</keyword>
<evidence type="ECO:0000259" key="3">
    <source>
        <dbReference type="Pfam" id="PF02719"/>
    </source>
</evidence>
<keyword evidence="2" id="KW-1133">Transmembrane helix</keyword>
<feature type="transmembrane region" description="Helical" evidence="2">
    <location>
        <begin position="80"/>
        <end position="100"/>
    </location>
</feature>
<evidence type="ECO:0000313" key="4">
    <source>
        <dbReference type="EMBL" id="BBO99899.1"/>
    </source>
</evidence>
<dbReference type="CDD" id="cd05237">
    <property type="entry name" value="UDP_invert_4-6DH_SDR_e"/>
    <property type="match status" value="1"/>
</dbReference>
<dbReference type="PANTHER" id="PTHR43318">
    <property type="entry name" value="UDP-N-ACETYLGLUCOSAMINE 4,6-DEHYDRATASE"/>
    <property type="match status" value="1"/>
</dbReference>
<accession>A0A809SGG0</accession>
<comment type="similarity">
    <text evidence="1">Belongs to the polysaccharide synthase family.</text>
</comment>
<reference evidence="5" key="1">
    <citation type="submission" date="2019-11" db="EMBL/GenBank/DDBJ databases">
        <title>Isolation and characterization of a novel species in the genus Sulfuriferula.</title>
        <authorList>
            <person name="Mochizuki J."/>
            <person name="Kojima H."/>
            <person name="Fukui M."/>
        </authorList>
    </citation>
    <scope>NUCLEOTIDE SEQUENCE [LARGE SCALE GENOMIC DNA]</scope>
    <source>
        <strain evidence="5">SGTM</strain>
    </source>
</reference>
<evidence type="ECO:0000256" key="1">
    <source>
        <dbReference type="ARBA" id="ARBA00007430"/>
    </source>
</evidence>
<protein>
    <submittedName>
        <fullName evidence="4">Nucleoside-diphosphate sugar oxidoreductase</fullName>
    </submittedName>
</protein>
<dbReference type="KEGG" id="sniv:SFSGTM_06080"/>
<evidence type="ECO:0000256" key="2">
    <source>
        <dbReference type="SAM" id="Phobius"/>
    </source>
</evidence>
<dbReference type="AlphaFoldDB" id="A0A809SGG0"/>
<dbReference type="EMBL" id="AP021881">
    <property type="protein sequence ID" value="BBO99899.1"/>
    <property type="molecule type" value="Genomic_DNA"/>
</dbReference>
<dbReference type="InterPro" id="IPR003869">
    <property type="entry name" value="Polysac_CapD-like"/>
</dbReference>
<dbReference type="Pfam" id="PF13727">
    <property type="entry name" value="CoA_binding_3"/>
    <property type="match status" value="1"/>
</dbReference>
<name>A0A809SGG0_9PROT</name>
<proteinExistence type="inferred from homology"/>
<dbReference type="RefSeq" id="WP_162083892.1">
    <property type="nucleotide sequence ID" value="NZ_AP021881.1"/>
</dbReference>
<dbReference type="Pfam" id="PF02719">
    <property type="entry name" value="Polysacc_synt_2"/>
    <property type="match status" value="1"/>
</dbReference>
<dbReference type="SUPFAM" id="SSF51735">
    <property type="entry name" value="NAD(P)-binding Rossmann-fold domains"/>
    <property type="match status" value="1"/>
</dbReference>
<dbReference type="PANTHER" id="PTHR43318:SF1">
    <property type="entry name" value="POLYSACCHARIDE BIOSYNTHESIS PROTEIN EPSC-RELATED"/>
    <property type="match status" value="1"/>
</dbReference>
<feature type="domain" description="Polysaccharide biosynthesis protein CapD-like" evidence="3">
    <location>
        <begin position="283"/>
        <end position="569"/>
    </location>
</feature>
<dbReference type="Gene3D" id="3.40.50.720">
    <property type="entry name" value="NAD(P)-binding Rossmann-like Domain"/>
    <property type="match status" value="2"/>
</dbReference>
<dbReference type="InterPro" id="IPR029063">
    <property type="entry name" value="SAM-dependent_MTases_sf"/>
</dbReference>
<feature type="transmembrane region" description="Helical" evidence="2">
    <location>
        <begin position="41"/>
        <end position="60"/>
    </location>
</feature>
<feature type="transmembrane region" description="Helical" evidence="2">
    <location>
        <begin position="9"/>
        <end position="29"/>
    </location>
</feature>
<gene>
    <name evidence="4" type="ORF">SFSGTM_06080</name>
</gene>
<sequence>MVSRFNTRILLAFLHDLTAAGLAWLVAYWLRFNLSIPAEYWPSALSTLAWVMPLQALAFWRFGLYRGIWRFASLPDLRRILFAVGVAALLIPLALFMFQIKAIVPRSVLVLDPILLLLIMGGSRLTYRAWKEHRFGALATEREPVIILGAGGAAASLVRELAQSREWRVVGLLDDMPTKQGRDLYGVPVLGKLDSLARHAEKLNVQHAVIAMPSTSHSVRRHAAQICADAGIAALTVPAFDDLASGKVTVSALRKIELDDLLGRDPVQLDDAGLQQLIHNQVVMVSGAGGSIGSELCRQIARFQPKLLILFEMSEFALYKIEQEFNTEFPDVHILCAIGDVKHAAVIDSLLSQHQPSVIFHAAAYKHVPLMEQSNAWQAMRNNVLGTYMLAHAAQRHGVAKFVLISTDKAVNPTNVMGASKRLAEMVCQSLHAAPTDTSRTRFVAVRFGNVLGSSGSVIPKFQEQIAHGGPITVTHPDITRYFMSIPEACQLVLQAGLMGDGGEIFVLDMGEPVKIADLARDMIKLSGFSENDIKIVYSGLRPGEKLYEELLADDEHTLTTPHPKLRIAQARTVEDAWLSQALIWLTQEHIVSEAEVKQMLKKWVPEYTTQT</sequence>
<keyword evidence="2" id="KW-0812">Transmembrane</keyword>
<dbReference type="InterPro" id="IPR051203">
    <property type="entry name" value="Polysaccharide_Synthase-Rel"/>
</dbReference>
<dbReference type="InterPro" id="IPR036291">
    <property type="entry name" value="NAD(P)-bd_dom_sf"/>
</dbReference>
<evidence type="ECO:0000313" key="5">
    <source>
        <dbReference type="Proteomes" id="UP000463939"/>
    </source>
</evidence>
<organism evidence="4 5">
    <name type="scientific">Sulfuriferula nivalis</name>
    <dbReference type="NCBI Taxonomy" id="2675298"/>
    <lineage>
        <taxon>Bacteria</taxon>
        <taxon>Pseudomonadati</taxon>
        <taxon>Pseudomonadota</taxon>
        <taxon>Betaproteobacteria</taxon>
        <taxon>Nitrosomonadales</taxon>
        <taxon>Sulfuricellaceae</taxon>
        <taxon>Sulfuriferula</taxon>
    </lineage>
</organism>